<evidence type="ECO:0000256" key="4">
    <source>
        <dbReference type="ARBA" id="ARBA00022692"/>
    </source>
</evidence>
<evidence type="ECO:0000256" key="7">
    <source>
        <dbReference type="SAM" id="Phobius"/>
    </source>
</evidence>
<dbReference type="Proteomes" id="UP000002970">
    <property type="component" value="Unassembled WGS sequence"/>
</dbReference>
<comment type="caution">
    <text evidence="9">The sequence shown here is derived from an EMBL/GenBank/DDBJ whole genome shotgun (WGS) entry which is preliminary data.</text>
</comment>
<evidence type="ECO:0000256" key="2">
    <source>
        <dbReference type="ARBA" id="ARBA00005236"/>
    </source>
</evidence>
<dbReference type="AlphaFoldDB" id="E7GPX3"/>
<keyword evidence="3" id="KW-1003">Cell membrane</keyword>
<feature type="transmembrane region" description="Helical" evidence="7">
    <location>
        <begin position="678"/>
        <end position="698"/>
    </location>
</feature>
<comment type="similarity">
    <text evidence="2">Belongs to the ABC-4 integral membrane protein family. LolC/E subfamily.</text>
</comment>
<evidence type="ECO:0000259" key="8">
    <source>
        <dbReference type="Pfam" id="PF02687"/>
    </source>
</evidence>
<dbReference type="PANTHER" id="PTHR30489:SF0">
    <property type="entry name" value="LIPOPROTEIN-RELEASING SYSTEM TRANSMEMBRANE PROTEIN LOLE"/>
    <property type="match status" value="1"/>
</dbReference>
<dbReference type="HOGENOM" id="CLU_010964_1_0_9"/>
<proteinExistence type="inferred from homology"/>
<reference evidence="9 10" key="1">
    <citation type="submission" date="2010-12" db="EMBL/GenBank/DDBJ databases">
        <title>The Genome Sequence of Clostridium symbiosum strain WAL-14163.</title>
        <authorList>
            <person name="Earl A."/>
            <person name="Ward D."/>
            <person name="Feldgarden M."/>
            <person name="Gevers D."/>
            <person name="Finegold S.M."/>
            <person name="Summanen P.H."/>
            <person name="Molitoris D.R."/>
            <person name="Vaisanen M.L."/>
            <person name="Daigneault M."/>
            <person name="Young S.K."/>
            <person name="Zeng Q."/>
            <person name="Gargeya S."/>
            <person name="Fitzgerald M."/>
            <person name="Haas B."/>
            <person name="Abouelleil A."/>
            <person name="Alvarado L."/>
            <person name="Arachchi H.M."/>
            <person name="Berlin A."/>
            <person name="Brown A."/>
            <person name="Chapman S.B."/>
            <person name="Chen Z."/>
            <person name="Dunbar C."/>
            <person name="Freedman E."/>
            <person name="Gearin G."/>
            <person name="Gellesch M."/>
            <person name="Goldberg J."/>
            <person name="Griggs A."/>
            <person name="Gujja S."/>
            <person name="Heilman E."/>
            <person name="Heiman D."/>
            <person name="Howarth C."/>
            <person name="Larson L."/>
            <person name="Lui A."/>
            <person name="MacDonald P.J.P."/>
            <person name="Mehta T."/>
            <person name="Montmayeur A."/>
            <person name="Murphy C."/>
            <person name="Neiman D."/>
            <person name="Pearson M."/>
            <person name="Priest M."/>
            <person name="Roberts A."/>
            <person name="Saif S."/>
            <person name="Shea T."/>
            <person name="Shenoy N."/>
            <person name="Sisk P."/>
            <person name="Stolte C."/>
            <person name="Sykes S."/>
            <person name="White J."/>
            <person name="Yandava C."/>
            <person name="Nusbaum C."/>
            <person name="Birren B."/>
        </authorList>
    </citation>
    <scope>NUCLEOTIDE SEQUENCE [LARGE SCALE GENOMIC DNA]</scope>
    <source>
        <strain evidence="9 10">WAL-14163</strain>
    </source>
</reference>
<keyword evidence="4 7" id="KW-0812">Transmembrane</keyword>
<feature type="domain" description="ABC3 transporter permease C-terminal" evidence="8">
    <location>
        <begin position="681"/>
        <end position="787"/>
    </location>
</feature>
<feature type="transmembrane region" description="Helical" evidence="7">
    <location>
        <begin position="732"/>
        <end position="756"/>
    </location>
</feature>
<sequence length="807" mass="90460">MTMTLPFENDTRIIIKKLAKADLKEHKLKTLITAIIIVIATCLMATVFSILVNDALKQSTQAPYHAMFRAVSEDTKNKLQTDNDFEAVGVYKTFGNIVNDDGRTDLAYMDDPAMSFLGFELLDGNLPQNNTEVLVSETYLSIHKLVLGDTFSFEYVDTLTNELKENTFTVCGIIQNETQEKGKQFYILTSDRFRTEYAQQYSELSLTYSTQTATTVDVLVSLNSEKADMSPDTQKDFLKSKGEAEGIEDFDIILNDRYIDGIYIDGVVVVGIIFFAIFIMFASSFVIYSIFYISIVNSMPMYAQFISLGTTKKQLRYFLKMQGNLLALRFIPLGALISILIVVILSGVRWILYDMAIVLLSGFLIFVVIKFALRKPAKLLAKTSLIEAMKFQGEKARQGHKTLKRITPNTLAQSNLKMNQKKNCMSIISLSISGTLMIALAILISSINLPAMLRQSYPLDEDFQIGIQMDNFYERFPTIIQDNPLSEDLQAQIYKIPGVEKIVLDGCVVGRLVESKVVYDSPEDNLETVNSLSPELIANASEFVDGTLNYDEIGLDGIVINKYRTDRSDTNYGDLKIGDTLLFHFDVAGQTIEKTFTVSGIAYFPSTGLFYCTSEAIAELSPYNNTSHLSVFCDPDYKEFIQDGIMALISGNPNLRLKIYDEEFSTIRGFIKATTSSLYGISAFVILFGLLNMVNMLISSAIVRKREFALLQAVGMTNQQLRKMLYREGMSISVKSAILATFLGVTVGVLLCYLANKVLALKFILFEFNIFPILLFSILLVGLQICISYGVSRSIEKDTLVERLRTE</sequence>
<keyword evidence="5 7" id="KW-1133">Transmembrane helix</keyword>
<dbReference type="GO" id="GO:0044874">
    <property type="term" value="P:lipoprotein localization to outer membrane"/>
    <property type="evidence" value="ECO:0007669"/>
    <property type="project" value="TreeGrafter"/>
</dbReference>
<dbReference type="InterPro" id="IPR051447">
    <property type="entry name" value="Lipoprotein-release_system"/>
</dbReference>
<dbReference type="InterPro" id="IPR003838">
    <property type="entry name" value="ABC3_permease_C"/>
</dbReference>
<accession>E7GPX3</accession>
<protein>
    <recommendedName>
        <fullName evidence="8">ABC3 transporter permease C-terminal domain-containing protein</fullName>
    </recommendedName>
</protein>
<feature type="transmembrane region" description="Helical" evidence="7">
    <location>
        <begin position="326"/>
        <end position="345"/>
    </location>
</feature>
<name>E7GPX3_CLOS6</name>
<evidence type="ECO:0000256" key="1">
    <source>
        <dbReference type="ARBA" id="ARBA00004651"/>
    </source>
</evidence>
<keyword evidence="10" id="KW-1185">Reference proteome</keyword>
<evidence type="ECO:0000313" key="9">
    <source>
        <dbReference type="EMBL" id="EGA93233.1"/>
    </source>
</evidence>
<feature type="transmembrane region" description="Helical" evidence="7">
    <location>
        <begin position="768"/>
        <end position="791"/>
    </location>
</feature>
<dbReference type="EMBL" id="ADLQ01000067">
    <property type="protein sequence ID" value="EGA93233.1"/>
    <property type="molecule type" value="Genomic_DNA"/>
</dbReference>
<dbReference type="STRING" id="1512.GCA_900049235_03206"/>
<evidence type="ECO:0000256" key="3">
    <source>
        <dbReference type="ARBA" id="ARBA00022475"/>
    </source>
</evidence>
<feature type="transmembrane region" description="Helical" evidence="7">
    <location>
        <begin position="427"/>
        <end position="447"/>
    </location>
</feature>
<dbReference type="eggNOG" id="COG0577">
    <property type="taxonomic scope" value="Bacteria"/>
</dbReference>
<dbReference type="PANTHER" id="PTHR30489">
    <property type="entry name" value="LIPOPROTEIN-RELEASING SYSTEM TRANSMEMBRANE PROTEIN LOLE"/>
    <property type="match status" value="1"/>
</dbReference>
<dbReference type="Pfam" id="PF02687">
    <property type="entry name" value="FtsX"/>
    <property type="match status" value="1"/>
</dbReference>
<gene>
    <name evidence="9" type="ORF">HMPREF9474_02968</name>
</gene>
<feature type="transmembrane region" description="Helical" evidence="7">
    <location>
        <begin position="351"/>
        <end position="373"/>
    </location>
</feature>
<feature type="transmembrane region" description="Helical" evidence="7">
    <location>
        <begin position="262"/>
        <end position="281"/>
    </location>
</feature>
<evidence type="ECO:0000256" key="6">
    <source>
        <dbReference type="ARBA" id="ARBA00023136"/>
    </source>
</evidence>
<dbReference type="GO" id="GO:0098797">
    <property type="term" value="C:plasma membrane protein complex"/>
    <property type="evidence" value="ECO:0007669"/>
    <property type="project" value="TreeGrafter"/>
</dbReference>
<evidence type="ECO:0000256" key="5">
    <source>
        <dbReference type="ARBA" id="ARBA00022989"/>
    </source>
</evidence>
<evidence type="ECO:0000313" key="10">
    <source>
        <dbReference type="Proteomes" id="UP000002970"/>
    </source>
</evidence>
<feature type="transmembrane region" description="Helical" evidence="7">
    <location>
        <begin position="31"/>
        <end position="52"/>
    </location>
</feature>
<keyword evidence="6 7" id="KW-0472">Membrane</keyword>
<feature type="transmembrane region" description="Helical" evidence="7">
    <location>
        <begin position="287"/>
        <end position="305"/>
    </location>
</feature>
<organism evidence="9 10">
    <name type="scientific">Clostridium symbiosum (strain WAL-14163)</name>
    <dbReference type="NCBI Taxonomy" id="742740"/>
    <lineage>
        <taxon>Bacteria</taxon>
        <taxon>Bacillati</taxon>
        <taxon>Bacillota</taxon>
        <taxon>Clostridia</taxon>
        <taxon>Lachnospirales</taxon>
        <taxon>Lachnospiraceae</taxon>
        <taxon>Otoolea</taxon>
    </lineage>
</organism>
<comment type="subcellular location">
    <subcellularLocation>
        <location evidence="1">Cell membrane</location>
        <topology evidence="1">Multi-pass membrane protein</topology>
    </subcellularLocation>
</comment>